<dbReference type="EnsemblFungi" id="FOXG_15252T0">
    <property type="protein sequence ID" value="FOXG_15252P0"/>
    <property type="gene ID" value="FOXG_15252"/>
</dbReference>
<dbReference type="PANTHER" id="PTHR33307">
    <property type="entry name" value="ALPHA-RHAMNOSIDASE (EUROFUNG)"/>
    <property type="match status" value="1"/>
</dbReference>
<reference evidence="7" key="1">
    <citation type="journal article" date="2012" name="Mol. Plant Microbe Interact.">
        <title>A highly conserved effector in Fusarium oxysporum is required for full virulence on Arabidopsis.</title>
        <authorList>
            <person name="Thatcher L.F."/>
            <person name="Gardiner D.M."/>
            <person name="Kazan K."/>
            <person name="Manners J."/>
        </authorList>
    </citation>
    <scope>NUCLEOTIDE SEQUENCE [LARGE SCALE GENOMIC DNA]</scope>
    <source>
        <strain evidence="7">Fo5176</strain>
    </source>
</reference>
<dbReference type="GO" id="GO:0030596">
    <property type="term" value="F:alpha-L-rhamnosidase activity"/>
    <property type="evidence" value="ECO:0007669"/>
    <property type="project" value="UniProtKB-EC"/>
</dbReference>
<dbReference type="Pfam" id="PF17389">
    <property type="entry name" value="Bac_rhamnosid6H"/>
    <property type="match status" value="1"/>
</dbReference>
<evidence type="ECO:0000256" key="2">
    <source>
        <dbReference type="ARBA" id="ARBA00012652"/>
    </source>
</evidence>
<dbReference type="Pfam" id="PF17390">
    <property type="entry name" value="Bac_rhamnosid_C"/>
    <property type="match status" value="1"/>
</dbReference>
<dbReference type="GO" id="GO:0005975">
    <property type="term" value="P:carbohydrate metabolic process"/>
    <property type="evidence" value="ECO:0007669"/>
    <property type="project" value="InterPro"/>
</dbReference>
<protein>
    <recommendedName>
        <fullName evidence="2">alpha-L-rhamnosidase</fullName>
        <ecNumber evidence="2">3.2.1.40</ecNumber>
    </recommendedName>
</protein>
<dbReference type="AlphaFoldDB" id="A0A0D2YG14"/>
<accession>A0A0D2YG14</accession>
<dbReference type="InterPro" id="IPR008928">
    <property type="entry name" value="6-hairpin_glycosidase_sf"/>
</dbReference>
<feature type="domain" description="Alpha-L-rhamnosidase six-hairpin glycosidase" evidence="4">
    <location>
        <begin position="1"/>
        <end position="43"/>
    </location>
</feature>
<dbReference type="InterPro" id="IPR016007">
    <property type="entry name" value="Alpha_rhamnosid"/>
</dbReference>
<dbReference type="EC" id="3.2.1.40" evidence="2"/>
<evidence type="ECO:0000313" key="6">
    <source>
        <dbReference type="EnsemblFungi" id="FOXG_15252P0"/>
    </source>
</evidence>
<dbReference type="InterPro" id="IPR035396">
    <property type="entry name" value="Bac_rhamnosid6H"/>
</dbReference>
<organism evidence="6 7">
    <name type="scientific">Fusarium oxysporum (strain Fo5176)</name>
    <name type="common">Fusarium vascular wilt</name>
    <dbReference type="NCBI Taxonomy" id="660025"/>
    <lineage>
        <taxon>Eukaryota</taxon>
        <taxon>Fungi</taxon>
        <taxon>Dikarya</taxon>
        <taxon>Ascomycota</taxon>
        <taxon>Pezizomycotina</taxon>
        <taxon>Sordariomycetes</taxon>
        <taxon>Hypocreomycetidae</taxon>
        <taxon>Hypocreales</taxon>
        <taxon>Nectriaceae</taxon>
        <taxon>Fusarium</taxon>
        <taxon>Fusarium oxysporum species complex</taxon>
    </lineage>
</organism>
<dbReference type="InterPro" id="IPR035398">
    <property type="entry name" value="Bac_rhamnosid_C"/>
</dbReference>
<evidence type="ECO:0000256" key="3">
    <source>
        <dbReference type="ARBA" id="ARBA00022801"/>
    </source>
</evidence>
<dbReference type="Gene3D" id="1.50.10.10">
    <property type="match status" value="1"/>
</dbReference>
<dbReference type="SUPFAM" id="SSF48208">
    <property type="entry name" value="Six-hairpin glycosidases"/>
    <property type="match status" value="1"/>
</dbReference>
<dbReference type="PANTHER" id="PTHR33307:SF6">
    <property type="entry name" value="ALPHA-RHAMNOSIDASE (EUROFUNG)-RELATED"/>
    <property type="match status" value="1"/>
</dbReference>
<evidence type="ECO:0000256" key="1">
    <source>
        <dbReference type="ARBA" id="ARBA00001445"/>
    </source>
</evidence>
<dbReference type="STRING" id="426428.A0A0D2YG14"/>
<evidence type="ECO:0000259" key="4">
    <source>
        <dbReference type="Pfam" id="PF17389"/>
    </source>
</evidence>
<dbReference type="Proteomes" id="UP000002489">
    <property type="component" value="Unassembled WGS sequence"/>
</dbReference>
<evidence type="ECO:0000313" key="7">
    <source>
        <dbReference type="Proteomes" id="UP000002489"/>
    </source>
</evidence>
<reference evidence="6" key="2">
    <citation type="submission" date="2025-08" db="UniProtKB">
        <authorList>
            <consortium name="EnsemblFungi"/>
        </authorList>
    </citation>
    <scope>IDENTIFICATION</scope>
    <source>
        <strain evidence="6">4287 / CBS 123668 / FGSC 9935 / NRRL 34936</strain>
    </source>
</reference>
<dbReference type="Gene3D" id="2.60.420.10">
    <property type="entry name" value="Maltose phosphorylase, domain 3"/>
    <property type="match status" value="1"/>
</dbReference>
<evidence type="ECO:0000259" key="5">
    <source>
        <dbReference type="Pfam" id="PF17390"/>
    </source>
</evidence>
<proteinExistence type="predicted"/>
<name>A0A0D2YG14_FUSOF</name>
<sequence length="116" mass="12709">MGATTIWERWDSVLPDGTIHPSEMTSLNHYAFGAVADWLHAYVGGLKPLLPGWKKFRIAPKPGGGITWASASLECPYGEIVVDWKLDDGNLVVEVKVPPNTTAEVQLGTKECEVFK</sequence>
<feature type="domain" description="Alpha-L-rhamnosidase C-terminal" evidence="5">
    <location>
        <begin position="45"/>
        <end position="111"/>
    </location>
</feature>
<dbReference type="InterPro" id="IPR012341">
    <property type="entry name" value="6hp_glycosidase-like_sf"/>
</dbReference>
<comment type="catalytic activity">
    <reaction evidence="1">
        <text>Hydrolysis of terminal non-reducing alpha-L-rhamnose residues in alpha-L-rhamnosides.</text>
        <dbReference type="EC" id="3.2.1.40"/>
    </reaction>
</comment>
<keyword evidence="3" id="KW-0378">Hydrolase</keyword>